<evidence type="ECO:0000313" key="7">
    <source>
        <dbReference type="Proteomes" id="UP000077748"/>
    </source>
</evidence>
<keyword evidence="1" id="KW-0677">Repeat</keyword>
<dbReference type="GO" id="GO:0016887">
    <property type="term" value="F:ATP hydrolysis activity"/>
    <property type="evidence" value="ECO:0007669"/>
    <property type="project" value="InterPro"/>
</dbReference>
<gene>
    <name evidence="6" type="ORF">A9C11_22050</name>
</gene>
<evidence type="ECO:0000256" key="3">
    <source>
        <dbReference type="ARBA" id="ARBA00022840"/>
    </source>
</evidence>
<dbReference type="Gene3D" id="3.40.50.300">
    <property type="entry name" value="P-loop containing nucleotide triphosphate hydrolases"/>
    <property type="match status" value="2"/>
</dbReference>
<reference evidence="6 7" key="1">
    <citation type="submission" date="2016-05" db="EMBL/GenBank/DDBJ databases">
        <title>Genome Sequence of Pseudomonas citronellolis Strain SJTE-3, an Estrogens and Persistent Organic Pollutants degradation strain.</title>
        <authorList>
            <person name="Liang R."/>
        </authorList>
    </citation>
    <scope>NUCLEOTIDE SEQUENCE [LARGE SCALE GENOMIC DNA]</scope>
    <source>
        <strain evidence="6 7">SJTE-3</strain>
    </source>
</reference>
<dbReference type="EMBL" id="CP015878">
    <property type="protein sequence ID" value="ANI16486.1"/>
    <property type="molecule type" value="Genomic_DNA"/>
</dbReference>
<dbReference type="SMART" id="SM00382">
    <property type="entry name" value="AAA"/>
    <property type="match status" value="2"/>
</dbReference>
<feature type="region of interest" description="Disordered" evidence="4">
    <location>
        <begin position="256"/>
        <end position="279"/>
    </location>
</feature>
<dbReference type="PANTHER" id="PTHR19211">
    <property type="entry name" value="ATP-BINDING TRANSPORT PROTEIN-RELATED"/>
    <property type="match status" value="1"/>
</dbReference>
<dbReference type="InterPro" id="IPR003439">
    <property type="entry name" value="ABC_transporter-like_ATP-bd"/>
</dbReference>
<evidence type="ECO:0000256" key="2">
    <source>
        <dbReference type="ARBA" id="ARBA00022741"/>
    </source>
</evidence>
<dbReference type="InterPro" id="IPR003593">
    <property type="entry name" value="AAA+_ATPase"/>
</dbReference>
<evidence type="ECO:0000256" key="1">
    <source>
        <dbReference type="ARBA" id="ARBA00022737"/>
    </source>
</evidence>
<feature type="compositionally biased region" description="Basic and acidic residues" evidence="4">
    <location>
        <begin position="256"/>
        <end position="272"/>
    </location>
</feature>
<keyword evidence="3 6" id="KW-0067">ATP-binding</keyword>
<dbReference type="Proteomes" id="UP000077748">
    <property type="component" value="Chromosome"/>
</dbReference>
<feature type="domain" description="ABC transporter" evidence="5">
    <location>
        <begin position="1"/>
        <end position="260"/>
    </location>
</feature>
<sequence>MASIGVGMTSPFTLALQGVTCQLPTGEILFRDIDESLDERRTGLVGRNGVGKSLLARILAGELAPSAGRCLRQGRVHYLAQHPVGAASVAELAGVAAPLQALARIEAGGVDAADYELLDGRWDVRQRLEAELTACGLGHLEAETPAARLSGGEATRVALLGAWLSGADCLILDEPSNHLDRPAREALHEQLQRWRGGLLLVSHDRLLLEGMQRILELSADGLRSYAGGYSAYREAHRLERDGALRELQRRKLERERQQRAMQAQRERQEHRQARGRHQAREVNQAAILVDRQKERSQASIARLHSQHGERRERLDDEVREAFARVRQDAEVLLDAPDCELPAQRGVLVLEGLRLPFGTCRAPLDLQLCGPRRLALTGANGCGKSTLLKVLAGHLAPLAGYCETTVRTAYLDQHLHSLRADRSVLQSLLERNRRMAPSDLRTRLARMGLGAARIELPTALLSGGERVKAALACELYAEQPAQLLLLDEPDNHLDLPALEALEALLRQYRGALLVVSHDEAFLAALELDGRLQASAEGWCWAVP</sequence>
<dbReference type="Pfam" id="PF00005">
    <property type="entry name" value="ABC_tran"/>
    <property type="match status" value="2"/>
</dbReference>
<keyword evidence="2" id="KW-0547">Nucleotide-binding</keyword>
<dbReference type="InterPro" id="IPR017871">
    <property type="entry name" value="ABC_transporter-like_CS"/>
</dbReference>
<name>A0A1A9KF79_9PSED</name>
<dbReference type="PANTHER" id="PTHR19211:SF6">
    <property type="entry name" value="BLL7188 PROTEIN"/>
    <property type="match status" value="1"/>
</dbReference>
<dbReference type="SUPFAM" id="SSF52540">
    <property type="entry name" value="P-loop containing nucleoside triphosphate hydrolases"/>
    <property type="match status" value="2"/>
</dbReference>
<dbReference type="AlphaFoldDB" id="A0A1A9KF79"/>
<dbReference type="GO" id="GO:0005524">
    <property type="term" value="F:ATP binding"/>
    <property type="evidence" value="ECO:0007669"/>
    <property type="project" value="UniProtKB-KW"/>
</dbReference>
<dbReference type="CDD" id="cd03221">
    <property type="entry name" value="ABCF_EF-3"/>
    <property type="match status" value="1"/>
</dbReference>
<dbReference type="FunFam" id="3.40.50.300:FF:001320">
    <property type="entry name" value="Heme ABC transporter ATP-binding protein"/>
    <property type="match status" value="1"/>
</dbReference>
<accession>A0A1A9KF79</accession>
<evidence type="ECO:0000313" key="6">
    <source>
        <dbReference type="EMBL" id="ANI16486.1"/>
    </source>
</evidence>
<dbReference type="PROSITE" id="PS50893">
    <property type="entry name" value="ABC_TRANSPORTER_2"/>
    <property type="match status" value="1"/>
</dbReference>
<protein>
    <submittedName>
        <fullName evidence="6">ABC transporter ATP-binding protein</fullName>
    </submittedName>
</protein>
<organism evidence="6 7">
    <name type="scientific">Pseudomonas citronellolis</name>
    <dbReference type="NCBI Taxonomy" id="53408"/>
    <lineage>
        <taxon>Bacteria</taxon>
        <taxon>Pseudomonadati</taxon>
        <taxon>Pseudomonadota</taxon>
        <taxon>Gammaproteobacteria</taxon>
        <taxon>Pseudomonadales</taxon>
        <taxon>Pseudomonadaceae</taxon>
        <taxon>Pseudomonas</taxon>
    </lineage>
</organism>
<evidence type="ECO:0000256" key="4">
    <source>
        <dbReference type="SAM" id="MobiDB-lite"/>
    </source>
</evidence>
<evidence type="ECO:0000259" key="5">
    <source>
        <dbReference type="PROSITE" id="PS50893"/>
    </source>
</evidence>
<dbReference type="InterPro" id="IPR027417">
    <property type="entry name" value="P-loop_NTPase"/>
</dbReference>
<dbReference type="InterPro" id="IPR050611">
    <property type="entry name" value="ABCF"/>
</dbReference>
<dbReference type="PROSITE" id="PS00211">
    <property type="entry name" value="ABC_TRANSPORTER_1"/>
    <property type="match status" value="1"/>
</dbReference>
<proteinExistence type="predicted"/>